<name>A0A5M8RFF7_9BACI</name>
<organism evidence="2 3">
    <name type="scientific">Bacillus swezeyi</name>
    <dbReference type="NCBI Taxonomy" id="1925020"/>
    <lineage>
        <taxon>Bacteria</taxon>
        <taxon>Bacillati</taxon>
        <taxon>Bacillota</taxon>
        <taxon>Bacilli</taxon>
        <taxon>Bacillales</taxon>
        <taxon>Bacillaceae</taxon>
        <taxon>Bacillus</taxon>
    </lineage>
</organism>
<keyword evidence="1" id="KW-1133">Transmembrane helix</keyword>
<keyword evidence="1" id="KW-0472">Membrane</keyword>
<comment type="caution">
    <text evidence="2">The sequence shown here is derived from an EMBL/GenBank/DDBJ whole genome shotgun (WGS) entry which is preliminary data.</text>
</comment>
<proteinExistence type="predicted"/>
<evidence type="ECO:0000313" key="3">
    <source>
        <dbReference type="Proteomes" id="UP000324326"/>
    </source>
</evidence>
<dbReference type="EMBL" id="QSND01000007">
    <property type="protein sequence ID" value="KAA6446939.1"/>
    <property type="molecule type" value="Genomic_DNA"/>
</dbReference>
<dbReference type="Proteomes" id="UP000324326">
    <property type="component" value="Unassembled WGS sequence"/>
</dbReference>
<evidence type="ECO:0000313" key="2">
    <source>
        <dbReference type="EMBL" id="KAA6446939.1"/>
    </source>
</evidence>
<gene>
    <name evidence="2" type="ORF">DX927_23090</name>
</gene>
<keyword evidence="1" id="KW-0812">Transmembrane</keyword>
<evidence type="ECO:0000256" key="1">
    <source>
        <dbReference type="SAM" id="Phobius"/>
    </source>
</evidence>
<feature type="transmembrane region" description="Helical" evidence="1">
    <location>
        <begin position="6"/>
        <end position="25"/>
    </location>
</feature>
<dbReference type="RefSeq" id="WP_150149978.1">
    <property type="nucleotide sequence ID" value="NZ_QSND01000007.1"/>
</dbReference>
<sequence>MDEAWIRFITVGVGALCTGAVTLIVQSIHFKKQRKWDREKQEAQFKLQKEISQSQFVREQ</sequence>
<accession>A0A5M8RFF7</accession>
<protein>
    <submittedName>
        <fullName evidence="2">Uncharacterized protein</fullName>
    </submittedName>
</protein>
<reference evidence="2 3" key="1">
    <citation type="submission" date="2018-08" db="EMBL/GenBank/DDBJ databases">
        <title>Bacillus phenotypic plasticity.</title>
        <authorList>
            <person name="Hurtado E."/>
        </authorList>
    </citation>
    <scope>NUCLEOTIDE SEQUENCE [LARGE SCALE GENOMIC DNA]</scope>
    <source>
        <strain evidence="2 3">427</strain>
    </source>
</reference>
<dbReference type="AlphaFoldDB" id="A0A5M8RFF7"/>